<feature type="compositionally biased region" description="Polar residues" evidence="1">
    <location>
        <begin position="275"/>
        <end position="285"/>
    </location>
</feature>
<feature type="region of interest" description="Disordered" evidence="1">
    <location>
        <begin position="109"/>
        <end position="422"/>
    </location>
</feature>
<evidence type="ECO:0000313" key="2">
    <source>
        <dbReference type="EMBL" id="SFD74470.1"/>
    </source>
</evidence>
<keyword evidence="3" id="KW-1185">Reference proteome</keyword>
<feature type="compositionally biased region" description="Gly residues" evidence="1">
    <location>
        <begin position="389"/>
        <end position="401"/>
    </location>
</feature>
<dbReference type="PRINTS" id="PR01217">
    <property type="entry name" value="PRICHEXTENSN"/>
</dbReference>
<dbReference type="Proteomes" id="UP000199207">
    <property type="component" value="Unassembled WGS sequence"/>
</dbReference>
<dbReference type="EMBL" id="FOLM01000027">
    <property type="protein sequence ID" value="SFD74470.1"/>
    <property type="molecule type" value="Genomic_DNA"/>
</dbReference>
<evidence type="ECO:0000313" key="3">
    <source>
        <dbReference type="Proteomes" id="UP000199207"/>
    </source>
</evidence>
<dbReference type="AlphaFoldDB" id="A0A1I1V2E2"/>
<accession>A0A1I1V2E2</accession>
<evidence type="ECO:0000256" key="1">
    <source>
        <dbReference type="SAM" id="MobiDB-lite"/>
    </source>
</evidence>
<name>A0A1I1V2E2_9ACTN</name>
<feature type="compositionally biased region" description="Low complexity" evidence="1">
    <location>
        <begin position="374"/>
        <end position="388"/>
    </location>
</feature>
<protein>
    <submittedName>
        <fullName evidence="2">Uncharacterized protein</fullName>
    </submittedName>
</protein>
<organism evidence="2 3">
    <name type="scientific">Streptomyces aidingensis</name>
    <dbReference type="NCBI Taxonomy" id="910347"/>
    <lineage>
        <taxon>Bacteria</taxon>
        <taxon>Bacillati</taxon>
        <taxon>Actinomycetota</taxon>
        <taxon>Actinomycetes</taxon>
        <taxon>Kitasatosporales</taxon>
        <taxon>Streptomycetaceae</taxon>
        <taxon>Streptomyces</taxon>
    </lineage>
</organism>
<feature type="region of interest" description="Disordered" evidence="1">
    <location>
        <begin position="523"/>
        <end position="544"/>
    </location>
</feature>
<gene>
    <name evidence="2" type="ORF">SAMN05421773_12721</name>
</gene>
<feature type="compositionally biased region" description="Low complexity" evidence="1">
    <location>
        <begin position="168"/>
        <end position="184"/>
    </location>
</feature>
<proteinExistence type="predicted"/>
<dbReference type="STRING" id="910347.SAMN05421773_12721"/>
<dbReference type="OrthoDB" id="4185374at2"/>
<sequence>MDQPDHRETTVRVFGTERTIRTEQAGAIRTTRQLEAAHTKNVQAALREMYAAVPDQQKQTRKQELLAQAEEHRKGGVKGNDPVTARYDWELLDAATVLEMTAESIGRHRFAPPTTAANSYATARRKPPKPRPLPLEELFASLPDDGSVTYEHIPDVPALPEPAEPEPEAGAQPEQDSTPEDFTPGPEPPPSAAVEPPKPRLLPEPDTEPAPAAALDRPAAPEPEPAEVPEPEPALAPVPVPGPPLAEDVGRPASRPVPTARMPDPRTRTDLLFSHASTSPKGPTMTTPPRSNGSTPPPPRTGPDPRTAAGFGPPGSGPYAPHRPYASTGADRRWQDPDFQEPGPGGPYGAPPNAGAGTAPPRPDSGAGTGGGRSRTTNKTSNRTMNVNIGGGGRGSGGGNNDGNNDGGQATAGSGTDGRHHQGDAMIARIERIELRSNRDVLALAKAINHLGRELHLILGMRAEELQATLGQYKGRWFTFGAGSKVRARLVAAHLKVSAEAAKALGVGALKMAHAFDRHFVKPEQEARRQPKKPARPQFTIGDD</sequence>
<reference evidence="2 3" key="1">
    <citation type="submission" date="2016-10" db="EMBL/GenBank/DDBJ databases">
        <authorList>
            <person name="de Groot N.N."/>
        </authorList>
    </citation>
    <scope>NUCLEOTIDE SEQUENCE [LARGE SCALE GENOMIC DNA]</scope>
    <source>
        <strain evidence="2 3">CGMCC 4.5739</strain>
    </source>
</reference>
<dbReference type="RefSeq" id="WP_093841614.1">
    <property type="nucleotide sequence ID" value="NZ_FOLM01000027.1"/>
</dbReference>
<feature type="compositionally biased region" description="Low complexity" evidence="1">
    <location>
        <begin position="209"/>
        <end position="218"/>
    </location>
</feature>
<feature type="compositionally biased region" description="Pro residues" evidence="1">
    <location>
        <begin position="231"/>
        <end position="244"/>
    </location>
</feature>